<dbReference type="GeneID" id="119740376"/>
<dbReference type="OrthoDB" id="5786858at2759"/>
<feature type="compositionally biased region" description="Basic and acidic residues" evidence="1">
    <location>
        <begin position="208"/>
        <end position="217"/>
    </location>
</feature>
<dbReference type="AlphaFoldDB" id="A0A914B6I7"/>
<dbReference type="InterPro" id="IPR000697">
    <property type="entry name" value="WH1/EVH1_dom"/>
</dbReference>
<dbReference type="PROSITE" id="PS50229">
    <property type="entry name" value="WH1"/>
    <property type="match status" value="1"/>
</dbReference>
<dbReference type="PANTHER" id="PTHR11202">
    <property type="entry name" value="SPROUTY-RELATED, EVH1 DOMAIN-CONTAINING PROTEIN FAMILY MEMBER"/>
    <property type="match status" value="1"/>
</dbReference>
<protein>
    <recommendedName>
        <fullName evidence="2">WH1 domain-containing protein</fullName>
    </recommendedName>
</protein>
<proteinExistence type="predicted"/>
<dbReference type="Gene3D" id="2.30.29.30">
    <property type="entry name" value="Pleckstrin-homology domain (PH domain)/Phosphotyrosine-binding domain (PTB)"/>
    <property type="match status" value="1"/>
</dbReference>
<reference evidence="3" key="1">
    <citation type="submission" date="2022-11" db="UniProtKB">
        <authorList>
            <consortium name="EnsemblMetazoa"/>
        </authorList>
    </citation>
    <scope>IDENTIFICATION</scope>
</reference>
<organism evidence="3 4">
    <name type="scientific">Patiria miniata</name>
    <name type="common">Bat star</name>
    <name type="synonym">Asterina miniata</name>
    <dbReference type="NCBI Taxonomy" id="46514"/>
    <lineage>
        <taxon>Eukaryota</taxon>
        <taxon>Metazoa</taxon>
        <taxon>Echinodermata</taxon>
        <taxon>Eleutherozoa</taxon>
        <taxon>Asterozoa</taxon>
        <taxon>Asteroidea</taxon>
        <taxon>Valvatacea</taxon>
        <taxon>Valvatida</taxon>
        <taxon>Asterinidae</taxon>
        <taxon>Patiria</taxon>
    </lineage>
</organism>
<dbReference type="SMART" id="SM00461">
    <property type="entry name" value="WH1"/>
    <property type="match status" value="1"/>
</dbReference>
<name>A0A914B6I7_PATMI</name>
<keyword evidence="4" id="KW-1185">Reference proteome</keyword>
<dbReference type="Pfam" id="PF05210">
    <property type="entry name" value="Sprouty"/>
    <property type="match status" value="1"/>
</dbReference>
<dbReference type="InterPro" id="IPR007875">
    <property type="entry name" value="Sprouty"/>
</dbReference>
<dbReference type="Proteomes" id="UP000887568">
    <property type="component" value="Unplaced"/>
</dbReference>
<evidence type="ECO:0000313" key="4">
    <source>
        <dbReference type="Proteomes" id="UP000887568"/>
    </source>
</evidence>
<evidence type="ECO:0000313" key="3">
    <source>
        <dbReference type="EnsemblMetazoa" id="XP_038071579.1"/>
    </source>
</evidence>
<evidence type="ECO:0000259" key="2">
    <source>
        <dbReference type="PROSITE" id="PS50229"/>
    </source>
</evidence>
<dbReference type="InterPro" id="IPR041937">
    <property type="entry name" value="SPRE_EVH1"/>
</dbReference>
<feature type="compositionally biased region" description="Polar residues" evidence="1">
    <location>
        <begin position="122"/>
        <end position="132"/>
    </location>
</feature>
<dbReference type="RefSeq" id="XP_038071579.1">
    <property type="nucleotide sequence ID" value="XM_038215651.1"/>
</dbReference>
<dbReference type="InterPro" id="IPR011993">
    <property type="entry name" value="PH-like_dom_sf"/>
</dbReference>
<evidence type="ECO:0000256" key="1">
    <source>
        <dbReference type="SAM" id="MobiDB-lite"/>
    </source>
</evidence>
<sequence>MEEKRVDEDSCLIRVKAQVMTRTEEGWGPLGNGGYGIVGIYRLSPETKKVEYMIVGTNSARDTRLMDCLLRRDVEYNKPTPTFRHWRTQDSKFGLTFSNPSDARAFDRGFARVVQELDDGASTESSLNQSTDNEVDDDPDTFPPSHVGEPLLCDPTHEYQNTPGSNQRESLRDILMQPTPTRDFAPPFSHHSSQQRLHRVHYVSRSRSVKDDKERRLSNSNKKYSSIGHETIWTKKASEFQSQRDNGLTGENGSSDPYVKILKKPPHIHEYVYPMVQAEGEDDLRKPRHYFKVVTGQPRPPSPPVKAFKVPMPADQVKCVHCQQFFNPEMNRRGVCPDAPDETERCIGKVSCIQAAQSMMYHCMSDAEGDFSDPCSCDISGDTHFCQRWLGLGLLSLFVPCLWCYLPLKCCHLCGTKCGCCGGKHKAI</sequence>
<dbReference type="PANTHER" id="PTHR11202:SF3">
    <property type="entry name" value="SPROUTY-RELATED PROTEIN WITH EVH-1 DOMAIN, ISOFORM C"/>
    <property type="match status" value="1"/>
</dbReference>
<accession>A0A914B6I7</accession>
<dbReference type="PROSITE" id="PS51227">
    <property type="entry name" value="SPR"/>
    <property type="match status" value="1"/>
</dbReference>
<dbReference type="GO" id="GO:0016020">
    <property type="term" value="C:membrane"/>
    <property type="evidence" value="ECO:0007669"/>
    <property type="project" value="InterPro"/>
</dbReference>
<dbReference type="GO" id="GO:0043409">
    <property type="term" value="P:negative regulation of MAPK cascade"/>
    <property type="evidence" value="ECO:0007669"/>
    <property type="project" value="TreeGrafter"/>
</dbReference>
<feature type="region of interest" description="Disordered" evidence="1">
    <location>
        <begin position="118"/>
        <end position="221"/>
    </location>
</feature>
<dbReference type="SUPFAM" id="SSF50729">
    <property type="entry name" value="PH domain-like"/>
    <property type="match status" value="1"/>
</dbReference>
<dbReference type="Pfam" id="PF00568">
    <property type="entry name" value="WH1"/>
    <property type="match status" value="1"/>
</dbReference>
<feature type="compositionally biased region" description="Polar residues" evidence="1">
    <location>
        <begin position="158"/>
        <end position="168"/>
    </location>
</feature>
<dbReference type="OMA" id="QCSSDAR"/>
<dbReference type="CDD" id="cd10574">
    <property type="entry name" value="EVH1_SPRED-like"/>
    <property type="match status" value="1"/>
</dbReference>
<dbReference type="EnsemblMetazoa" id="XM_038215651.1">
    <property type="protein sequence ID" value="XP_038071579.1"/>
    <property type="gene ID" value="LOC119740376"/>
</dbReference>
<dbReference type="GO" id="GO:0019901">
    <property type="term" value="F:protein kinase binding"/>
    <property type="evidence" value="ECO:0007669"/>
    <property type="project" value="TreeGrafter"/>
</dbReference>
<feature type="domain" description="WH1" evidence="2">
    <location>
        <begin position="4"/>
        <end position="117"/>
    </location>
</feature>